<sequence length="47" mass="4843">MVGASRQPSAQGALVFFGFLRSLGFWRAGETLPLGLTHPAGPVAGIC</sequence>
<reference evidence="1" key="1">
    <citation type="submission" date="2002-07" db="EMBL/GenBank/DDBJ databases">
        <title>Mouse eIF5A, genes and mRNAs.</title>
        <authorList>
            <person name="Jenkins Z.A."/>
            <person name="Johansson H.E."/>
        </authorList>
    </citation>
    <scope>NUCLEOTIDE SEQUENCE</scope>
    <source>
        <strain evidence="1">BALB/c</strain>
    </source>
</reference>
<dbReference type="AlphaFoldDB" id="Q7TNN6"/>
<protein>
    <submittedName>
        <fullName evidence="1">UORF2</fullName>
    </submittedName>
</protein>
<proteinExistence type="evidence at transcript level"/>
<dbReference type="AGR" id="MGI:106248"/>
<dbReference type="MGI" id="MGI:106248">
    <property type="gene designation" value="Eif5a"/>
</dbReference>
<dbReference type="EMBL" id="AY129324">
    <property type="protein sequence ID" value="AAN17523.1"/>
    <property type="molecule type" value="mRNA"/>
</dbReference>
<name>Q7TNN6_MOUSE</name>
<evidence type="ECO:0000313" key="1">
    <source>
        <dbReference type="EMBL" id="AAN17523.1"/>
    </source>
</evidence>
<gene>
    <name evidence="1 2" type="primary">Eif5a</name>
</gene>
<evidence type="ECO:0000313" key="2">
    <source>
        <dbReference type="MGI" id="MGI:106248"/>
    </source>
</evidence>
<organism evidence="1">
    <name type="scientific">Mus musculus</name>
    <name type="common">Mouse</name>
    <dbReference type="NCBI Taxonomy" id="10090"/>
    <lineage>
        <taxon>Eukaryota</taxon>
        <taxon>Metazoa</taxon>
        <taxon>Chordata</taxon>
        <taxon>Craniata</taxon>
        <taxon>Vertebrata</taxon>
        <taxon>Euteleostomi</taxon>
        <taxon>Mammalia</taxon>
        <taxon>Eutheria</taxon>
        <taxon>Euarchontoglires</taxon>
        <taxon>Glires</taxon>
        <taxon>Rodentia</taxon>
        <taxon>Myomorpha</taxon>
        <taxon>Muroidea</taxon>
        <taxon>Muridae</taxon>
        <taxon>Murinae</taxon>
        <taxon>Mus</taxon>
        <taxon>Mus</taxon>
    </lineage>
</organism>
<accession>Q7TNN6</accession>